<evidence type="ECO:0000313" key="2">
    <source>
        <dbReference type="Proteomes" id="UP001152759"/>
    </source>
</evidence>
<dbReference type="AlphaFoldDB" id="A0A9P0AJP9"/>
<organism evidence="1 2">
    <name type="scientific">Bemisia tabaci</name>
    <name type="common">Sweetpotato whitefly</name>
    <name type="synonym">Aleurodes tabaci</name>
    <dbReference type="NCBI Taxonomy" id="7038"/>
    <lineage>
        <taxon>Eukaryota</taxon>
        <taxon>Metazoa</taxon>
        <taxon>Ecdysozoa</taxon>
        <taxon>Arthropoda</taxon>
        <taxon>Hexapoda</taxon>
        <taxon>Insecta</taxon>
        <taxon>Pterygota</taxon>
        <taxon>Neoptera</taxon>
        <taxon>Paraneoptera</taxon>
        <taxon>Hemiptera</taxon>
        <taxon>Sternorrhyncha</taxon>
        <taxon>Aleyrodoidea</taxon>
        <taxon>Aleyrodidae</taxon>
        <taxon>Aleyrodinae</taxon>
        <taxon>Bemisia</taxon>
    </lineage>
</organism>
<reference evidence="1" key="1">
    <citation type="submission" date="2021-12" db="EMBL/GenBank/DDBJ databases">
        <authorList>
            <person name="King R."/>
        </authorList>
    </citation>
    <scope>NUCLEOTIDE SEQUENCE</scope>
</reference>
<evidence type="ECO:0000313" key="1">
    <source>
        <dbReference type="EMBL" id="CAH0392153.1"/>
    </source>
</evidence>
<dbReference type="EMBL" id="OU963867">
    <property type="protein sequence ID" value="CAH0392153.1"/>
    <property type="molecule type" value="Genomic_DNA"/>
</dbReference>
<sequence>MRVSMYLQLVAGARNGQVDSHKTTWFYRTYRRSLETNLSHFYRCYIPPITAEHHTCVGLGLELIERLGKLGKRFPGLVDRLYIASCEELIPEVEEYIDSDPDPSEVDKEHVLVAMRLDIAGRKGYLLLDPGYHVARVITVMEDKQYPHTGWFTQSQDETCKKEYNYVISEENPSYILWNIREKRGVAAEKLSQSIIYVAAPFNTPVDVTERRNLCYDFRSVLSRDAKGHLISGIYFPVTLKGAGEFTLFYQNEDGTKIRMKLPFAAFKSPNLLLSADQMHAVKMCNKQLGWADGKLISRLKMLNTILNDKDFVTQMLNINMSINELGQDI</sequence>
<protein>
    <submittedName>
        <fullName evidence="1">Uncharacterized protein</fullName>
    </submittedName>
</protein>
<proteinExistence type="predicted"/>
<dbReference type="Proteomes" id="UP001152759">
    <property type="component" value="Chromosome 6"/>
</dbReference>
<name>A0A9P0AJP9_BEMTA</name>
<accession>A0A9P0AJP9</accession>
<gene>
    <name evidence="1" type="ORF">BEMITA_LOCUS10700</name>
</gene>
<keyword evidence="2" id="KW-1185">Reference proteome</keyword>